<reference evidence="1" key="1">
    <citation type="submission" date="2022-05" db="EMBL/GenBank/DDBJ databases">
        <title>Comparative Genomics of Spacecraft Associated Microbes.</title>
        <authorList>
            <person name="Tran M.T."/>
            <person name="Wright A."/>
            <person name="Seuylemezian A."/>
            <person name="Eisen J."/>
            <person name="Coil D."/>
        </authorList>
    </citation>
    <scope>NUCLEOTIDE SEQUENCE</scope>
    <source>
        <strain evidence="1">214.1.1</strain>
    </source>
</reference>
<organism evidence="1 2">
    <name type="scientific">Halalkalibacter oceani</name>
    <dbReference type="NCBI Taxonomy" id="1653776"/>
    <lineage>
        <taxon>Bacteria</taxon>
        <taxon>Bacillati</taxon>
        <taxon>Bacillota</taxon>
        <taxon>Bacilli</taxon>
        <taxon>Bacillales</taxon>
        <taxon>Bacillaceae</taxon>
        <taxon>Halalkalibacter</taxon>
    </lineage>
</organism>
<dbReference type="Proteomes" id="UP001139179">
    <property type="component" value="Unassembled WGS sequence"/>
</dbReference>
<protein>
    <submittedName>
        <fullName evidence="1">Uncharacterized protein</fullName>
    </submittedName>
</protein>
<dbReference type="AlphaFoldDB" id="A0A9X2DVP1"/>
<proteinExistence type="predicted"/>
<comment type="caution">
    <text evidence="1">The sequence shown here is derived from an EMBL/GenBank/DDBJ whole genome shotgun (WGS) entry which is preliminary data.</text>
</comment>
<sequence length="91" mass="10680">MDIHESKRIIQTGIAWANWDDKQKEAMRLALVSLDKQLPKKVVGTDKEGGFCPQCQAHNINLFRYCNECGQLLDWQYRTLLPHRGLQRQQR</sequence>
<gene>
    <name evidence="1" type="ORF">M3202_19640</name>
</gene>
<accession>A0A9X2DVP1</accession>
<evidence type="ECO:0000313" key="1">
    <source>
        <dbReference type="EMBL" id="MCM3716260.1"/>
    </source>
</evidence>
<evidence type="ECO:0000313" key="2">
    <source>
        <dbReference type="Proteomes" id="UP001139179"/>
    </source>
</evidence>
<keyword evidence="2" id="KW-1185">Reference proteome</keyword>
<dbReference type="EMBL" id="JAMBOL010000033">
    <property type="protein sequence ID" value="MCM3716260.1"/>
    <property type="molecule type" value="Genomic_DNA"/>
</dbReference>
<name>A0A9X2DVP1_9BACI</name>
<dbReference type="RefSeq" id="WP_251224931.1">
    <property type="nucleotide sequence ID" value="NZ_JAMBOL010000033.1"/>
</dbReference>